<dbReference type="AlphaFoldDB" id="A0A1J4RSS1"/>
<dbReference type="EMBL" id="MNUI01000008">
    <property type="protein sequence ID" value="OIN89943.1"/>
    <property type="molecule type" value="Genomic_DNA"/>
</dbReference>
<accession>A0A1J4RSS1</accession>
<evidence type="ECO:0008006" key="3">
    <source>
        <dbReference type="Google" id="ProtNLM"/>
    </source>
</evidence>
<proteinExistence type="predicted"/>
<evidence type="ECO:0000313" key="2">
    <source>
        <dbReference type="Proteomes" id="UP000183144"/>
    </source>
</evidence>
<dbReference type="Pfam" id="PF13489">
    <property type="entry name" value="Methyltransf_23"/>
    <property type="match status" value="1"/>
</dbReference>
<organism evidence="1 2">
    <name type="scientific">Candidatus Beckwithbacteria bacterium CG1_02_47_37</name>
    <dbReference type="NCBI Taxonomy" id="1805034"/>
    <lineage>
        <taxon>Bacteria</taxon>
        <taxon>Candidatus Beckwithiibacteriota</taxon>
    </lineage>
</organism>
<sequence length="244" mass="28023">MDWVKKFYSQTGKWWGPAESKITERDFERAKKIKRLAPDTKSILELGSGYGNTAAACARAGFDVTAVEISDRINFAKQFTDKKYSGSLKFIKADFYEVKFGNKFDVVTYWNGFGIGTDDDQKRLLTKIASEWLKPNGLILMDVQNPAKWCEWAKEPVVNKKANPAKGYNFNVSEKIEFDEAMQFMTDTWWETDNPTEKFTQKIRCYSPADFKKLLSGTGLKLDLIEPIGDELRKVNEYLVKLTK</sequence>
<dbReference type="Proteomes" id="UP000183144">
    <property type="component" value="Unassembled WGS sequence"/>
</dbReference>
<dbReference type="Gene3D" id="3.40.50.150">
    <property type="entry name" value="Vaccinia Virus protein VP39"/>
    <property type="match status" value="1"/>
</dbReference>
<comment type="caution">
    <text evidence="1">The sequence shown here is derived from an EMBL/GenBank/DDBJ whole genome shotgun (WGS) entry which is preliminary data.</text>
</comment>
<evidence type="ECO:0000313" key="1">
    <source>
        <dbReference type="EMBL" id="OIN89943.1"/>
    </source>
</evidence>
<gene>
    <name evidence="1" type="ORF">AUJ59_00390</name>
</gene>
<dbReference type="InterPro" id="IPR029063">
    <property type="entry name" value="SAM-dependent_MTases_sf"/>
</dbReference>
<dbReference type="STRING" id="1805034.AUJ59_00390"/>
<dbReference type="SUPFAM" id="SSF53335">
    <property type="entry name" value="S-adenosyl-L-methionine-dependent methyltransferases"/>
    <property type="match status" value="1"/>
</dbReference>
<dbReference type="CDD" id="cd02440">
    <property type="entry name" value="AdoMet_MTases"/>
    <property type="match status" value="1"/>
</dbReference>
<name>A0A1J4RSS1_9BACT</name>
<protein>
    <recommendedName>
        <fullName evidence="3">Methyltransferase domain-containing protein</fullName>
    </recommendedName>
</protein>
<reference evidence="1 2" key="1">
    <citation type="journal article" date="2016" name="Environ. Microbiol.">
        <title>Genomic resolution of a cold subsurface aquifer community provides metabolic insights for novel microbes adapted to high CO concentrations.</title>
        <authorList>
            <person name="Probst A.J."/>
            <person name="Castelle C.J."/>
            <person name="Singh A."/>
            <person name="Brown C.T."/>
            <person name="Anantharaman K."/>
            <person name="Sharon I."/>
            <person name="Hug L.A."/>
            <person name="Burstein D."/>
            <person name="Emerson J.B."/>
            <person name="Thomas B.C."/>
            <person name="Banfield J.F."/>
        </authorList>
    </citation>
    <scope>NUCLEOTIDE SEQUENCE [LARGE SCALE GENOMIC DNA]</scope>
    <source>
        <strain evidence="1">CG1_02_47_37</strain>
    </source>
</reference>